<accession>A0A7C9ESB5</accession>
<name>A0A7C9ESB5_OPUST</name>
<protein>
    <submittedName>
        <fullName evidence="2">Uncharacterized protein</fullName>
    </submittedName>
</protein>
<feature type="compositionally biased region" description="Acidic residues" evidence="1">
    <location>
        <begin position="111"/>
        <end position="121"/>
    </location>
</feature>
<reference evidence="2" key="2">
    <citation type="submission" date="2020-07" db="EMBL/GenBank/DDBJ databases">
        <authorList>
            <person name="Vera ALvarez R."/>
            <person name="Arias-Moreno D.M."/>
            <person name="Jimenez-Jacinto V."/>
            <person name="Jimenez-Bremont J.F."/>
            <person name="Swaminathan K."/>
            <person name="Moose S.P."/>
            <person name="Guerrero-Gonzalez M.L."/>
            <person name="Marino-Ramirez L."/>
            <person name="Landsman D."/>
            <person name="Rodriguez-Kessler M."/>
            <person name="Delgado-Sanchez P."/>
        </authorList>
    </citation>
    <scope>NUCLEOTIDE SEQUENCE</scope>
    <source>
        <tissue evidence="2">Cladode</tissue>
    </source>
</reference>
<feature type="compositionally biased region" description="Basic and acidic residues" evidence="1">
    <location>
        <begin position="81"/>
        <end position="92"/>
    </location>
</feature>
<feature type="compositionally biased region" description="Low complexity" evidence="1">
    <location>
        <begin position="100"/>
        <end position="110"/>
    </location>
</feature>
<dbReference type="AlphaFoldDB" id="A0A7C9ESB5"/>
<sequence>MLWRRRGGLIRDSTNHHSNHGAKQNPKPLHREDGSNERSTGGLIGKFRHDGGGERVIAADPDAEEEAEESEAGEDAGPGSTDREGGGERAEDHEGESEAVDAAATHQVAEAAEEELAEDCASEGCGDHGGVDGGGEVAAVRVVDAREEDGDGADGEEVVGVGEEAHAGDYYGLEVVVLGLCCV</sequence>
<evidence type="ECO:0000256" key="1">
    <source>
        <dbReference type="SAM" id="MobiDB-lite"/>
    </source>
</evidence>
<reference evidence="2" key="1">
    <citation type="journal article" date="2013" name="J. Plant Res.">
        <title>Effect of fungi and light on seed germination of three Opuntia species from semiarid lands of central Mexico.</title>
        <authorList>
            <person name="Delgado-Sanchez P."/>
            <person name="Jimenez-Bremont J.F."/>
            <person name="Guerrero-Gonzalez Mde L."/>
            <person name="Flores J."/>
        </authorList>
    </citation>
    <scope>NUCLEOTIDE SEQUENCE</scope>
    <source>
        <tissue evidence="2">Cladode</tissue>
    </source>
</reference>
<evidence type="ECO:0000313" key="2">
    <source>
        <dbReference type="EMBL" id="MBA4677841.1"/>
    </source>
</evidence>
<feature type="region of interest" description="Disordered" evidence="1">
    <location>
        <begin position="1"/>
        <end position="136"/>
    </location>
</feature>
<feature type="compositionally biased region" description="Acidic residues" evidence="1">
    <location>
        <begin position="61"/>
        <end position="74"/>
    </location>
</feature>
<organism evidence="2">
    <name type="scientific">Opuntia streptacantha</name>
    <name type="common">Prickly pear cactus</name>
    <name type="synonym">Opuntia cardona</name>
    <dbReference type="NCBI Taxonomy" id="393608"/>
    <lineage>
        <taxon>Eukaryota</taxon>
        <taxon>Viridiplantae</taxon>
        <taxon>Streptophyta</taxon>
        <taxon>Embryophyta</taxon>
        <taxon>Tracheophyta</taxon>
        <taxon>Spermatophyta</taxon>
        <taxon>Magnoliopsida</taxon>
        <taxon>eudicotyledons</taxon>
        <taxon>Gunneridae</taxon>
        <taxon>Pentapetalae</taxon>
        <taxon>Caryophyllales</taxon>
        <taxon>Cactineae</taxon>
        <taxon>Cactaceae</taxon>
        <taxon>Opuntioideae</taxon>
        <taxon>Opuntia</taxon>
    </lineage>
</organism>
<proteinExistence type="predicted"/>
<dbReference type="EMBL" id="GISG01276717">
    <property type="protein sequence ID" value="MBA4677841.1"/>
    <property type="molecule type" value="Transcribed_RNA"/>
</dbReference>